<dbReference type="EMBL" id="KN825553">
    <property type="protein sequence ID" value="KIK86878.1"/>
    <property type="molecule type" value="Genomic_DNA"/>
</dbReference>
<reference evidence="9 10" key="1">
    <citation type="submission" date="2014-04" db="EMBL/GenBank/DDBJ databases">
        <authorList>
            <consortium name="DOE Joint Genome Institute"/>
            <person name="Kuo A."/>
            <person name="Kohler A."/>
            <person name="Jargeat P."/>
            <person name="Nagy L.G."/>
            <person name="Floudas D."/>
            <person name="Copeland A."/>
            <person name="Barry K.W."/>
            <person name="Cichocki N."/>
            <person name="Veneault-Fourrey C."/>
            <person name="LaButti K."/>
            <person name="Lindquist E.A."/>
            <person name="Lipzen A."/>
            <person name="Lundell T."/>
            <person name="Morin E."/>
            <person name="Murat C."/>
            <person name="Sun H."/>
            <person name="Tunlid A."/>
            <person name="Henrissat B."/>
            <person name="Grigoriev I.V."/>
            <person name="Hibbett D.S."/>
            <person name="Martin F."/>
            <person name="Nordberg H.P."/>
            <person name="Cantor M.N."/>
            <person name="Hua S.X."/>
        </authorList>
    </citation>
    <scope>NUCLEOTIDE SEQUENCE [LARGE SCALE GENOMIC DNA]</scope>
    <source>
        <strain evidence="9 10">Ve08.2h10</strain>
    </source>
</reference>
<keyword evidence="4" id="KW-0496">Mitochondrion</keyword>
<accession>A0A0D0DBG6</accession>
<evidence type="ECO:0000313" key="10">
    <source>
        <dbReference type="Proteomes" id="UP000054538"/>
    </source>
</evidence>
<dbReference type="GO" id="GO:0005762">
    <property type="term" value="C:mitochondrial large ribosomal subunit"/>
    <property type="evidence" value="ECO:0007669"/>
    <property type="project" value="TreeGrafter"/>
</dbReference>
<dbReference type="HOGENOM" id="CLU_094331_0_0_1"/>
<evidence type="ECO:0000256" key="4">
    <source>
        <dbReference type="ARBA" id="ARBA00023128"/>
    </source>
</evidence>
<feature type="region of interest" description="Disordered" evidence="8">
    <location>
        <begin position="186"/>
        <end position="216"/>
    </location>
</feature>
<evidence type="ECO:0000256" key="3">
    <source>
        <dbReference type="ARBA" id="ARBA00022980"/>
    </source>
</evidence>
<dbReference type="GO" id="GO:0003735">
    <property type="term" value="F:structural constituent of ribosome"/>
    <property type="evidence" value="ECO:0007669"/>
    <property type="project" value="InterPro"/>
</dbReference>
<evidence type="ECO:0000256" key="2">
    <source>
        <dbReference type="ARBA" id="ARBA00009254"/>
    </source>
</evidence>
<evidence type="ECO:0000256" key="1">
    <source>
        <dbReference type="ARBA" id="ARBA00004173"/>
    </source>
</evidence>
<comment type="similarity">
    <text evidence="2">Belongs to the universal ribosomal protein uL29 family.</text>
</comment>
<comment type="subcellular location">
    <subcellularLocation>
        <location evidence="1">Mitochondrion</location>
    </subcellularLocation>
</comment>
<proteinExistence type="inferred from homology"/>
<dbReference type="GO" id="GO:0032543">
    <property type="term" value="P:mitochondrial translation"/>
    <property type="evidence" value="ECO:0007669"/>
    <property type="project" value="TreeGrafter"/>
</dbReference>
<sequence length="216" mass="24849">MSSIIQAVRPFRAPRVSHRIRWNSTEVPGFGHSRALEVPEDYTPASLAGSKTSQKRPHLGIEVSPNHGLWAFFRKKEVDGVVKYETMEARESLTESGRPWTAAELRRKSFKDLHTLWYVLLRERNLLATQKEEARRLGVNSRESLAAPTMDRMCRKSMARLKFVTNERRLHYEKLFVEGTMSTEELLRVPEPPKQPSRATRRAARRKSATPSPRSA</sequence>
<evidence type="ECO:0000256" key="8">
    <source>
        <dbReference type="SAM" id="MobiDB-lite"/>
    </source>
</evidence>
<dbReference type="PANTHER" id="PTHR21183">
    <property type="entry name" value="RIBOSOMAL PROTEIN L47, MITOCHONDRIAL-RELATED"/>
    <property type="match status" value="1"/>
</dbReference>
<dbReference type="Proteomes" id="UP000054538">
    <property type="component" value="Unassembled WGS sequence"/>
</dbReference>
<evidence type="ECO:0000313" key="9">
    <source>
        <dbReference type="EMBL" id="KIK86878.1"/>
    </source>
</evidence>
<dbReference type="Gene3D" id="6.10.330.20">
    <property type="match status" value="1"/>
</dbReference>
<name>A0A0D0DBG6_9AGAM</name>
<evidence type="ECO:0000256" key="5">
    <source>
        <dbReference type="ARBA" id="ARBA00023274"/>
    </source>
</evidence>
<dbReference type="InterPro" id="IPR010729">
    <property type="entry name" value="Ribosomal_uL29_mit"/>
</dbReference>
<evidence type="ECO:0000256" key="7">
    <source>
        <dbReference type="ARBA" id="ARBA00035399"/>
    </source>
</evidence>
<reference evidence="10" key="2">
    <citation type="submission" date="2015-01" db="EMBL/GenBank/DDBJ databases">
        <title>Evolutionary Origins and Diversification of the Mycorrhizal Mutualists.</title>
        <authorList>
            <consortium name="DOE Joint Genome Institute"/>
            <consortium name="Mycorrhizal Genomics Consortium"/>
            <person name="Kohler A."/>
            <person name="Kuo A."/>
            <person name="Nagy L.G."/>
            <person name="Floudas D."/>
            <person name="Copeland A."/>
            <person name="Barry K.W."/>
            <person name="Cichocki N."/>
            <person name="Veneault-Fourrey C."/>
            <person name="LaButti K."/>
            <person name="Lindquist E.A."/>
            <person name="Lipzen A."/>
            <person name="Lundell T."/>
            <person name="Morin E."/>
            <person name="Murat C."/>
            <person name="Riley R."/>
            <person name="Ohm R."/>
            <person name="Sun H."/>
            <person name="Tunlid A."/>
            <person name="Henrissat B."/>
            <person name="Grigoriev I.V."/>
            <person name="Hibbett D.S."/>
            <person name="Martin F."/>
        </authorList>
    </citation>
    <scope>NUCLEOTIDE SEQUENCE [LARGE SCALE GENOMIC DNA]</scope>
    <source>
        <strain evidence="10">Ve08.2h10</strain>
    </source>
</reference>
<dbReference type="FunCoup" id="A0A0D0DBG6">
    <property type="interactions" value="29"/>
</dbReference>
<dbReference type="InterPro" id="IPR036049">
    <property type="entry name" value="Ribosomal_uL29_sf"/>
</dbReference>
<dbReference type="Pfam" id="PF06984">
    <property type="entry name" value="MRP-L47"/>
    <property type="match status" value="1"/>
</dbReference>
<dbReference type="STRING" id="930991.A0A0D0DBG6"/>
<dbReference type="SUPFAM" id="SSF46561">
    <property type="entry name" value="Ribosomal protein L29 (L29p)"/>
    <property type="match status" value="1"/>
</dbReference>
<keyword evidence="10" id="KW-1185">Reference proteome</keyword>
<dbReference type="AlphaFoldDB" id="A0A0D0DBG6"/>
<keyword evidence="3" id="KW-0689">Ribosomal protein</keyword>
<gene>
    <name evidence="9" type="ORF">PAXRUDRAFT_831887</name>
</gene>
<dbReference type="InterPro" id="IPR038340">
    <property type="entry name" value="MRP-L47_sf"/>
</dbReference>
<dbReference type="PANTHER" id="PTHR21183:SF18">
    <property type="entry name" value="LARGE RIBOSOMAL SUBUNIT PROTEIN UL29M"/>
    <property type="match status" value="1"/>
</dbReference>
<dbReference type="OrthoDB" id="270763at2759"/>
<organism evidence="9 10">
    <name type="scientific">Paxillus rubicundulus Ve08.2h10</name>
    <dbReference type="NCBI Taxonomy" id="930991"/>
    <lineage>
        <taxon>Eukaryota</taxon>
        <taxon>Fungi</taxon>
        <taxon>Dikarya</taxon>
        <taxon>Basidiomycota</taxon>
        <taxon>Agaricomycotina</taxon>
        <taxon>Agaricomycetes</taxon>
        <taxon>Agaricomycetidae</taxon>
        <taxon>Boletales</taxon>
        <taxon>Paxilineae</taxon>
        <taxon>Paxillaceae</taxon>
        <taxon>Paxillus</taxon>
    </lineage>
</organism>
<protein>
    <recommendedName>
        <fullName evidence="6">Large ribosomal subunit protein uL29m</fullName>
    </recommendedName>
    <alternativeName>
        <fullName evidence="7">54S ribosomal protein L4, mitochondrial</fullName>
    </alternativeName>
</protein>
<feature type="compositionally biased region" description="Basic residues" evidence="8">
    <location>
        <begin position="199"/>
        <end position="208"/>
    </location>
</feature>
<dbReference type="InParanoid" id="A0A0D0DBG6"/>
<evidence type="ECO:0000256" key="6">
    <source>
        <dbReference type="ARBA" id="ARBA00035289"/>
    </source>
</evidence>
<keyword evidence="5" id="KW-0687">Ribonucleoprotein</keyword>